<reference evidence="3" key="1">
    <citation type="submission" date="2020-07" db="EMBL/GenBank/DDBJ databases">
        <title>The High-quality genome of the commercially important snow crab, Chionoecetes opilio.</title>
        <authorList>
            <person name="Jeong J.-H."/>
            <person name="Ryu S."/>
        </authorList>
    </citation>
    <scope>NUCLEOTIDE SEQUENCE</scope>
    <source>
        <strain evidence="3">MADBK_172401_WGS</strain>
        <tissue evidence="3">Digestive gland</tissue>
    </source>
</reference>
<evidence type="ECO:0000256" key="1">
    <source>
        <dbReference type="SAM" id="MobiDB-lite"/>
    </source>
</evidence>
<proteinExistence type="predicted"/>
<evidence type="ECO:0000313" key="4">
    <source>
        <dbReference type="Proteomes" id="UP000770661"/>
    </source>
</evidence>
<keyword evidence="2" id="KW-1133">Transmembrane helix</keyword>
<keyword evidence="2" id="KW-0812">Transmembrane</keyword>
<keyword evidence="4" id="KW-1185">Reference proteome</keyword>
<organism evidence="3 4">
    <name type="scientific">Chionoecetes opilio</name>
    <name type="common">Atlantic snow crab</name>
    <name type="synonym">Cancer opilio</name>
    <dbReference type="NCBI Taxonomy" id="41210"/>
    <lineage>
        <taxon>Eukaryota</taxon>
        <taxon>Metazoa</taxon>
        <taxon>Ecdysozoa</taxon>
        <taxon>Arthropoda</taxon>
        <taxon>Crustacea</taxon>
        <taxon>Multicrustacea</taxon>
        <taxon>Malacostraca</taxon>
        <taxon>Eumalacostraca</taxon>
        <taxon>Eucarida</taxon>
        <taxon>Decapoda</taxon>
        <taxon>Pleocyemata</taxon>
        <taxon>Brachyura</taxon>
        <taxon>Eubrachyura</taxon>
        <taxon>Majoidea</taxon>
        <taxon>Majidae</taxon>
        <taxon>Chionoecetes</taxon>
    </lineage>
</organism>
<keyword evidence="2" id="KW-0472">Membrane</keyword>
<accession>A0A8J4YMU6</accession>
<gene>
    <name evidence="3" type="ORF">GWK47_037760</name>
</gene>
<sequence length="128" mass="14475">MGGERGRHFTQLSKFFVTRSTPHQHCHPTPRCHRQKRLASLHGQDFYVAFYMGLTPTTLLTALHLVMAERNTSASKNRSSRQGQRQHKIPPRYTANKQPDNNPLLPPSIPLTQTNTIPPSQNGDLTLP</sequence>
<feature type="transmembrane region" description="Helical" evidence="2">
    <location>
        <begin position="46"/>
        <end position="68"/>
    </location>
</feature>
<comment type="caution">
    <text evidence="3">The sequence shown here is derived from an EMBL/GenBank/DDBJ whole genome shotgun (WGS) entry which is preliminary data.</text>
</comment>
<dbReference type="AlphaFoldDB" id="A0A8J4YMU6"/>
<feature type="region of interest" description="Disordered" evidence="1">
    <location>
        <begin position="71"/>
        <end position="128"/>
    </location>
</feature>
<dbReference type="EMBL" id="JACEEZ010005119">
    <property type="protein sequence ID" value="KAG0725871.1"/>
    <property type="molecule type" value="Genomic_DNA"/>
</dbReference>
<dbReference type="Proteomes" id="UP000770661">
    <property type="component" value="Unassembled WGS sequence"/>
</dbReference>
<evidence type="ECO:0000313" key="3">
    <source>
        <dbReference type="EMBL" id="KAG0725871.1"/>
    </source>
</evidence>
<feature type="compositionally biased region" description="Polar residues" evidence="1">
    <location>
        <begin position="110"/>
        <end position="128"/>
    </location>
</feature>
<name>A0A8J4YMU6_CHIOP</name>
<evidence type="ECO:0000256" key="2">
    <source>
        <dbReference type="SAM" id="Phobius"/>
    </source>
</evidence>
<protein>
    <submittedName>
        <fullName evidence="3">Uncharacterized protein</fullName>
    </submittedName>
</protein>
<feature type="compositionally biased region" description="Polar residues" evidence="1">
    <location>
        <begin position="71"/>
        <end position="83"/>
    </location>
</feature>